<evidence type="ECO:0000313" key="5">
    <source>
        <dbReference type="EMBL" id="EQC37804.1"/>
    </source>
</evidence>
<feature type="domain" description="Calcineurin-like phosphoesterase" evidence="4">
    <location>
        <begin position="103"/>
        <end position="394"/>
    </location>
</feature>
<keyword evidence="1" id="KW-0732">Signal</keyword>
<dbReference type="STRING" id="1156394.T0QIG4"/>
<dbReference type="RefSeq" id="XP_008608737.1">
    <property type="nucleotide sequence ID" value="XM_008610515.1"/>
</dbReference>
<dbReference type="PANTHER" id="PTHR10161:SF14">
    <property type="entry name" value="TARTRATE-RESISTANT ACID PHOSPHATASE TYPE 5"/>
    <property type="match status" value="1"/>
</dbReference>
<name>T0QIG4_SAPDV</name>
<accession>T0QIG4</accession>
<dbReference type="OrthoDB" id="411211at2759"/>
<proteinExistence type="predicted"/>
<dbReference type="InterPro" id="IPR004843">
    <property type="entry name" value="Calcineurin-like_PHP"/>
</dbReference>
<dbReference type="InParanoid" id="T0QIG4"/>
<keyword evidence="6" id="KW-1185">Reference proteome</keyword>
<dbReference type="PANTHER" id="PTHR10161">
    <property type="entry name" value="TARTRATE-RESISTANT ACID PHOSPHATASE TYPE 5"/>
    <property type="match status" value="1"/>
</dbReference>
<evidence type="ECO:0000256" key="1">
    <source>
        <dbReference type="ARBA" id="ARBA00022729"/>
    </source>
</evidence>
<sequence length="514" mass="56466">MSSALDLESAQLLSPDQPRSRLSPKTKKVLAGGVGLACLGVLAIGHFDASSSPALGAATLADDVLDTTPNTTVQLPNATAAIDRIGSLPDPEAMTPALTMLALGDWGGTLGKENGDPGSCCVIYNGWVNPNSYRFQIDYWAQNYVAELMALSANELAPSRILSHGDNFYWVGVGLDNAKYRFEQSFEKVYNQPSLQYVPWINVMGNHDIGGANFICGDSEPYYECSSPSELVDYLEHRYLAQSSYKSPYGDRWVLRDHYYVERVERNGVVVEIFNIDTNYAEGSGGKEVCCQCYGYAAKYNTNAGVCGNTERGAPSCAGGSTELYDACINRINAWADEGYTRARADIAASDADFTIINTHYSPHYHMNNEKMLKWYDLCNATNVTLWINGHTHGFNHDIATWGTHFIENGGGGGYFTANSPVIENDLVKNQWLVEGQPYGIFELSFSKDWLKAQFVTFDNDWVFGGFDYSKLKVGGIARGHCWYIPSAHSDVPKRGVECNSSVNGAIGAPLWWS</sequence>
<dbReference type="OMA" id="ICGDSEP"/>
<dbReference type="AlphaFoldDB" id="T0QIG4"/>
<protein>
    <recommendedName>
        <fullName evidence="4">Calcineurin-like phosphoesterase domain-containing protein</fullName>
    </recommendedName>
</protein>
<evidence type="ECO:0000259" key="4">
    <source>
        <dbReference type="Pfam" id="PF00149"/>
    </source>
</evidence>
<keyword evidence="2" id="KW-0378">Hydrolase</keyword>
<dbReference type="SUPFAM" id="SSF56300">
    <property type="entry name" value="Metallo-dependent phosphatases"/>
    <property type="match status" value="1"/>
</dbReference>
<dbReference type="InterPro" id="IPR051558">
    <property type="entry name" value="Metallophosphoesterase_PAP"/>
</dbReference>
<evidence type="ECO:0000313" key="6">
    <source>
        <dbReference type="Proteomes" id="UP000030762"/>
    </source>
</evidence>
<reference evidence="5 6" key="1">
    <citation type="submission" date="2012-04" db="EMBL/GenBank/DDBJ databases">
        <title>The Genome Sequence of Saprolegnia declina VS20.</title>
        <authorList>
            <consortium name="The Broad Institute Genome Sequencing Platform"/>
            <person name="Russ C."/>
            <person name="Nusbaum C."/>
            <person name="Tyler B."/>
            <person name="van West P."/>
            <person name="Dieguez-Uribeondo J."/>
            <person name="de Bruijn I."/>
            <person name="Tripathy S."/>
            <person name="Jiang R."/>
            <person name="Young S.K."/>
            <person name="Zeng Q."/>
            <person name="Gargeya S."/>
            <person name="Fitzgerald M."/>
            <person name="Haas B."/>
            <person name="Abouelleil A."/>
            <person name="Alvarado L."/>
            <person name="Arachchi H.M."/>
            <person name="Berlin A."/>
            <person name="Chapman S.B."/>
            <person name="Goldberg J."/>
            <person name="Griggs A."/>
            <person name="Gujja S."/>
            <person name="Hansen M."/>
            <person name="Howarth C."/>
            <person name="Imamovic A."/>
            <person name="Larimer J."/>
            <person name="McCowen C."/>
            <person name="Montmayeur A."/>
            <person name="Murphy C."/>
            <person name="Neiman D."/>
            <person name="Pearson M."/>
            <person name="Priest M."/>
            <person name="Roberts A."/>
            <person name="Saif S."/>
            <person name="Shea T."/>
            <person name="Sisk P."/>
            <person name="Sykes S."/>
            <person name="Wortman J."/>
            <person name="Nusbaum C."/>
            <person name="Birren B."/>
        </authorList>
    </citation>
    <scope>NUCLEOTIDE SEQUENCE [LARGE SCALE GENOMIC DNA]</scope>
    <source>
        <strain evidence="5 6">VS20</strain>
    </source>
</reference>
<dbReference type="GO" id="GO:0016787">
    <property type="term" value="F:hydrolase activity"/>
    <property type="evidence" value="ECO:0007669"/>
    <property type="project" value="UniProtKB-KW"/>
</dbReference>
<evidence type="ECO:0000256" key="3">
    <source>
        <dbReference type="SAM" id="MobiDB-lite"/>
    </source>
</evidence>
<organism evidence="5 6">
    <name type="scientific">Saprolegnia diclina (strain VS20)</name>
    <dbReference type="NCBI Taxonomy" id="1156394"/>
    <lineage>
        <taxon>Eukaryota</taxon>
        <taxon>Sar</taxon>
        <taxon>Stramenopiles</taxon>
        <taxon>Oomycota</taxon>
        <taxon>Saprolegniomycetes</taxon>
        <taxon>Saprolegniales</taxon>
        <taxon>Saprolegniaceae</taxon>
        <taxon>Saprolegnia</taxon>
    </lineage>
</organism>
<dbReference type="Gene3D" id="3.60.21.10">
    <property type="match status" value="1"/>
</dbReference>
<gene>
    <name evidence="5" type="ORF">SDRG_04828</name>
</gene>
<evidence type="ECO:0000256" key="2">
    <source>
        <dbReference type="ARBA" id="ARBA00022801"/>
    </source>
</evidence>
<dbReference type="Pfam" id="PF00149">
    <property type="entry name" value="Metallophos"/>
    <property type="match status" value="1"/>
</dbReference>
<dbReference type="Proteomes" id="UP000030762">
    <property type="component" value="Unassembled WGS sequence"/>
</dbReference>
<dbReference type="InterPro" id="IPR029052">
    <property type="entry name" value="Metallo-depent_PP-like"/>
</dbReference>
<dbReference type="VEuPathDB" id="FungiDB:SDRG_04828"/>
<dbReference type="GeneID" id="19945555"/>
<feature type="region of interest" description="Disordered" evidence="3">
    <location>
        <begin position="1"/>
        <end position="25"/>
    </location>
</feature>
<dbReference type="eggNOG" id="KOG2679">
    <property type="taxonomic scope" value="Eukaryota"/>
</dbReference>
<dbReference type="EMBL" id="JH767143">
    <property type="protein sequence ID" value="EQC37804.1"/>
    <property type="molecule type" value="Genomic_DNA"/>
</dbReference>